<evidence type="ECO:0000313" key="2">
    <source>
        <dbReference type="EMBL" id="NKY22011.1"/>
    </source>
</evidence>
<gene>
    <name evidence="2" type="ORF">HGA03_04955</name>
</gene>
<name>A0A7X6KTH8_9CELL</name>
<evidence type="ECO:0000256" key="1">
    <source>
        <dbReference type="SAM" id="SignalP"/>
    </source>
</evidence>
<comment type="caution">
    <text evidence="2">The sequence shown here is derived from an EMBL/GenBank/DDBJ whole genome shotgun (WGS) entry which is preliminary data.</text>
</comment>
<proteinExistence type="predicted"/>
<organism evidence="2 3">
    <name type="scientific">Cellulomonas denverensis</name>
    <dbReference type="NCBI Taxonomy" id="264297"/>
    <lineage>
        <taxon>Bacteria</taxon>
        <taxon>Bacillati</taxon>
        <taxon>Actinomycetota</taxon>
        <taxon>Actinomycetes</taxon>
        <taxon>Micrococcales</taxon>
        <taxon>Cellulomonadaceae</taxon>
        <taxon>Cellulomonas</taxon>
    </lineage>
</organism>
<feature type="signal peptide" evidence="1">
    <location>
        <begin position="1"/>
        <end position="29"/>
    </location>
</feature>
<feature type="chain" id="PRO_5031214823" evidence="1">
    <location>
        <begin position="30"/>
        <end position="107"/>
    </location>
</feature>
<sequence length="107" mass="10698">MRKSLARAAAIVFAAAGAVGAVAVTPAVAATPGSACTITIDRIEVVGASLEAVHVVFPGTVSSYQASTCIPTTPIEELNASNTYGTGCNEPLFAVGGVRIGYTNCPN</sequence>
<reference evidence="2 3" key="1">
    <citation type="submission" date="2020-04" db="EMBL/GenBank/DDBJ databases">
        <title>MicrobeNet Type strains.</title>
        <authorList>
            <person name="Nicholson A.C."/>
        </authorList>
    </citation>
    <scope>NUCLEOTIDE SEQUENCE [LARGE SCALE GENOMIC DNA]</scope>
    <source>
        <strain evidence="2 3">ATCC BAA-788</strain>
    </source>
</reference>
<dbReference type="EMBL" id="JAAXOX010000002">
    <property type="protein sequence ID" value="NKY22011.1"/>
    <property type="molecule type" value="Genomic_DNA"/>
</dbReference>
<dbReference type="Proteomes" id="UP000581206">
    <property type="component" value="Unassembled WGS sequence"/>
</dbReference>
<dbReference type="RefSeq" id="WP_168629128.1">
    <property type="nucleotide sequence ID" value="NZ_BONL01000002.1"/>
</dbReference>
<accession>A0A7X6KTH8</accession>
<protein>
    <submittedName>
        <fullName evidence="2">Uncharacterized protein</fullName>
    </submittedName>
</protein>
<dbReference type="AlphaFoldDB" id="A0A7X6KTH8"/>
<keyword evidence="3" id="KW-1185">Reference proteome</keyword>
<evidence type="ECO:0000313" key="3">
    <source>
        <dbReference type="Proteomes" id="UP000581206"/>
    </source>
</evidence>
<keyword evidence="1" id="KW-0732">Signal</keyword>